<keyword evidence="8" id="KW-0472">Membrane</keyword>
<organism evidence="10 11">
    <name type="scientific">Saliterribacillus persicus</name>
    <dbReference type="NCBI Taxonomy" id="930114"/>
    <lineage>
        <taxon>Bacteria</taxon>
        <taxon>Bacillati</taxon>
        <taxon>Bacillota</taxon>
        <taxon>Bacilli</taxon>
        <taxon>Bacillales</taxon>
        <taxon>Bacillaceae</taxon>
        <taxon>Saliterribacillus</taxon>
    </lineage>
</organism>
<dbReference type="AlphaFoldDB" id="A0A368XXM9"/>
<evidence type="ECO:0000256" key="5">
    <source>
        <dbReference type="ARBA" id="ARBA00022741"/>
    </source>
</evidence>
<dbReference type="PROSITE" id="PS00211">
    <property type="entry name" value="ABC_TRANSPORTER_1"/>
    <property type="match status" value="1"/>
</dbReference>
<proteinExistence type="inferred from homology"/>
<evidence type="ECO:0000256" key="8">
    <source>
        <dbReference type="ARBA" id="ARBA00023136"/>
    </source>
</evidence>
<reference evidence="10 11" key="1">
    <citation type="submission" date="2018-07" db="EMBL/GenBank/DDBJ databases">
        <title>Genomic Encyclopedia of Type Strains, Phase IV (KMG-IV): sequencing the most valuable type-strain genomes for metagenomic binning, comparative biology and taxonomic classification.</title>
        <authorList>
            <person name="Goeker M."/>
        </authorList>
    </citation>
    <scope>NUCLEOTIDE SEQUENCE [LARGE SCALE GENOMIC DNA]</scope>
    <source>
        <strain evidence="10 11">DSM 27696</strain>
    </source>
</reference>
<dbReference type="InterPro" id="IPR027417">
    <property type="entry name" value="P-loop_NTPase"/>
</dbReference>
<dbReference type="InterPro" id="IPR017871">
    <property type="entry name" value="ABC_transporter-like_CS"/>
</dbReference>
<dbReference type="GO" id="GO:0043190">
    <property type="term" value="C:ATP-binding cassette (ABC) transporter complex"/>
    <property type="evidence" value="ECO:0007669"/>
    <property type="project" value="TreeGrafter"/>
</dbReference>
<dbReference type="SMART" id="SM00382">
    <property type="entry name" value="AAA"/>
    <property type="match status" value="1"/>
</dbReference>
<dbReference type="GO" id="GO:0005524">
    <property type="term" value="F:ATP binding"/>
    <property type="evidence" value="ECO:0007669"/>
    <property type="project" value="UniProtKB-KW"/>
</dbReference>
<dbReference type="PANTHER" id="PTHR43553:SF24">
    <property type="entry name" value="ENERGY-COUPLING FACTOR TRANSPORTER ATP-BINDING PROTEIN ECFA1"/>
    <property type="match status" value="1"/>
</dbReference>
<dbReference type="EMBL" id="QPJJ01000005">
    <property type="protein sequence ID" value="RCW71896.1"/>
    <property type="molecule type" value="Genomic_DNA"/>
</dbReference>
<accession>A0A368XXM9</accession>
<dbReference type="OrthoDB" id="9784332at2"/>
<keyword evidence="3" id="KW-0813">Transport</keyword>
<keyword evidence="4" id="KW-1003">Cell membrane</keyword>
<keyword evidence="5" id="KW-0547">Nucleotide-binding</keyword>
<evidence type="ECO:0000256" key="1">
    <source>
        <dbReference type="ARBA" id="ARBA00004202"/>
    </source>
</evidence>
<feature type="domain" description="ABC transporter" evidence="9">
    <location>
        <begin position="6"/>
        <end position="241"/>
    </location>
</feature>
<dbReference type="PROSITE" id="PS50893">
    <property type="entry name" value="ABC_TRANSPORTER_2"/>
    <property type="match status" value="1"/>
</dbReference>
<keyword evidence="6 10" id="KW-0067">ATP-binding</keyword>
<dbReference type="Proteomes" id="UP000252585">
    <property type="component" value="Unassembled WGS sequence"/>
</dbReference>
<protein>
    <submittedName>
        <fullName evidence="10">Energy-coupling factor transport system ATP-binding protein</fullName>
    </submittedName>
</protein>
<evidence type="ECO:0000313" key="10">
    <source>
        <dbReference type="EMBL" id="RCW71896.1"/>
    </source>
</evidence>
<dbReference type="Gene3D" id="3.40.50.300">
    <property type="entry name" value="P-loop containing nucleotide triphosphate hydrolases"/>
    <property type="match status" value="1"/>
</dbReference>
<gene>
    <name evidence="10" type="ORF">DFR57_10579</name>
</gene>
<keyword evidence="11" id="KW-1185">Reference proteome</keyword>
<sequence>MVEAIVSVQDITFRYDIRMKKTTIHNLSFNASEGEWLAIIGPNGSGKSTLAKLLVGLHELESGSIRINGEVLSEENKNSIREDIAIVFQNPENQFIGTSVEDDVAFSLENQNMKRSFMRKRVKEALLKVDLWEERKTDPARLSGGQKQRVALAGVLAQKPRVLILDEAFVMIDPFSRHTILQLLKKLQEEEKLTILAITHDHHEVEIADRVLIIEDGMVKSESTPQQLFATSDLIELPITEKIRRHLREKGKPVPENYLSKEKLVNWLCKLSLKV</sequence>
<comment type="caution">
    <text evidence="10">The sequence shown here is derived from an EMBL/GenBank/DDBJ whole genome shotgun (WGS) entry which is preliminary data.</text>
</comment>
<evidence type="ECO:0000313" key="11">
    <source>
        <dbReference type="Proteomes" id="UP000252585"/>
    </source>
</evidence>
<dbReference type="SUPFAM" id="SSF52540">
    <property type="entry name" value="P-loop containing nucleoside triphosphate hydrolases"/>
    <property type="match status" value="1"/>
</dbReference>
<evidence type="ECO:0000256" key="7">
    <source>
        <dbReference type="ARBA" id="ARBA00022967"/>
    </source>
</evidence>
<dbReference type="RefSeq" id="WP_114352458.1">
    <property type="nucleotide sequence ID" value="NZ_QPJJ01000005.1"/>
</dbReference>
<evidence type="ECO:0000256" key="6">
    <source>
        <dbReference type="ARBA" id="ARBA00022840"/>
    </source>
</evidence>
<dbReference type="PANTHER" id="PTHR43553">
    <property type="entry name" value="HEAVY METAL TRANSPORTER"/>
    <property type="match status" value="1"/>
</dbReference>
<dbReference type="FunFam" id="3.40.50.300:FF:000224">
    <property type="entry name" value="Energy-coupling factor transporter ATP-binding protein EcfA"/>
    <property type="match status" value="1"/>
</dbReference>
<dbReference type="Pfam" id="PF00005">
    <property type="entry name" value="ABC_tran"/>
    <property type="match status" value="1"/>
</dbReference>
<dbReference type="InterPro" id="IPR050095">
    <property type="entry name" value="ECF_ABC_transporter_ATP-bd"/>
</dbReference>
<dbReference type="GO" id="GO:0016887">
    <property type="term" value="F:ATP hydrolysis activity"/>
    <property type="evidence" value="ECO:0007669"/>
    <property type="project" value="InterPro"/>
</dbReference>
<dbReference type="InterPro" id="IPR003439">
    <property type="entry name" value="ABC_transporter-like_ATP-bd"/>
</dbReference>
<dbReference type="InterPro" id="IPR015856">
    <property type="entry name" value="ABC_transpr_CbiO/EcfA_su"/>
</dbReference>
<keyword evidence="7" id="KW-1278">Translocase</keyword>
<evidence type="ECO:0000256" key="4">
    <source>
        <dbReference type="ARBA" id="ARBA00022475"/>
    </source>
</evidence>
<comment type="similarity">
    <text evidence="2">Belongs to the ABC transporter superfamily.</text>
</comment>
<comment type="subcellular location">
    <subcellularLocation>
        <location evidence="1">Cell membrane</location>
        <topology evidence="1">Peripheral membrane protein</topology>
    </subcellularLocation>
</comment>
<dbReference type="GO" id="GO:0015087">
    <property type="term" value="F:cobalt ion transmembrane transporter activity"/>
    <property type="evidence" value="ECO:0007669"/>
    <property type="project" value="UniProtKB-ARBA"/>
</dbReference>
<name>A0A368XXM9_9BACI</name>
<dbReference type="NCBIfam" id="NF010167">
    <property type="entry name" value="PRK13648.1"/>
    <property type="match status" value="1"/>
</dbReference>
<evidence type="ECO:0000256" key="3">
    <source>
        <dbReference type="ARBA" id="ARBA00022448"/>
    </source>
</evidence>
<dbReference type="CDD" id="cd03225">
    <property type="entry name" value="ABC_cobalt_CbiO_domain1"/>
    <property type="match status" value="1"/>
</dbReference>
<evidence type="ECO:0000259" key="9">
    <source>
        <dbReference type="PROSITE" id="PS50893"/>
    </source>
</evidence>
<dbReference type="GO" id="GO:0042626">
    <property type="term" value="F:ATPase-coupled transmembrane transporter activity"/>
    <property type="evidence" value="ECO:0007669"/>
    <property type="project" value="TreeGrafter"/>
</dbReference>
<evidence type="ECO:0000256" key="2">
    <source>
        <dbReference type="ARBA" id="ARBA00005417"/>
    </source>
</evidence>
<dbReference type="InterPro" id="IPR003593">
    <property type="entry name" value="AAA+_ATPase"/>
</dbReference>